<feature type="transmembrane region" description="Helical" evidence="1">
    <location>
        <begin position="313"/>
        <end position="331"/>
    </location>
</feature>
<feature type="transmembrane region" description="Helical" evidence="1">
    <location>
        <begin position="181"/>
        <end position="203"/>
    </location>
</feature>
<dbReference type="Proteomes" id="UP000245489">
    <property type="component" value="Unassembled WGS sequence"/>
</dbReference>
<evidence type="ECO:0000256" key="1">
    <source>
        <dbReference type="SAM" id="Phobius"/>
    </source>
</evidence>
<keyword evidence="1" id="KW-1133">Transmembrane helix</keyword>
<evidence type="ECO:0000259" key="2">
    <source>
        <dbReference type="Pfam" id="PF01757"/>
    </source>
</evidence>
<keyword evidence="4" id="KW-1185">Reference proteome</keyword>
<accession>A0A316EC45</accession>
<dbReference type="PANTHER" id="PTHR23028">
    <property type="entry name" value="ACETYLTRANSFERASE"/>
    <property type="match status" value="1"/>
</dbReference>
<feature type="transmembrane region" description="Helical" evidence="1">
    <location>
        <begin position="215"/>
        <end position="238"/>
    </location>
</feature>
<evidence type="ECO:0000313" key="3">
    <source>
        <dbReference type="EMBL" id="PWK26927.1"/>
    </source>
</evidence>
<feature type="domain" description="Acyltransferase 3" evidence="2">
    <location>
        <begin position="12"/>
        <end position="354"/>
    </location>
</feature>
<dbReference type="EMBL" id="QGGO01000009">
    <property type="protein sequence ID" value="PWK26927.1"/>
    <property type="molecule type" value="Genomic_DNA"/>
</dbReference>
<comment type="caution">
    <text evidence="3">The sequence shown here is derived from an EMBL/GenBank/DDBJ whole genome shotgun (WGS) entry which is preliminary data.</text>
</comment>
<feature type="transmembrane region" description="Helical" evidence="1">
    <location>
        <begin position="94"/>
        <end position="112"/>
    </location>
</feature>
<reference evidence="3 4" key="1">
    <citation type="submission" date="2018-05" db="EMBL/GenBank/DDBJ databases">
        <title>Genomic Encyclopedia of Archaeal and Bacterial Type Strains, Phase II (KMG-II): from individual species to whole genera.</title>
        <authorList>
            <person name="Goeker M."/>
        </authorList>
    </citation>
    <scope>NUCLEOTIDE SEQUENCE [LARGE SCALE GENOMIC DNA]</scope>
    <source>
        <strain evidence="3 4">DSM 22214</strain>
    </source>
</reference>
<dbReference type="RefSeq" id="WP_109742871.1">
    <property type="nucleotide sequence ID" value="NZ_QGGO01000009.1"/>
</dbReference>
<feature type="transmembrane region" description="Helical" evidence="1">
    <location>
        <begin position="132"/>
        <end position="150"/>
    </location>
</feature>
<dbReference type="GO" id="GO:0016020">
    <property type="term" value="C:membrane"/>
    <property type="evidence" value="ECO:0007669"/>
    <property type="project" value="TreeGrafter"/>
</dbReference>
<protein>
    <submittedName>
        <fullName evidence="3">Peptidoglycan/LPS O-acetylase OafA/YrhL</fullName>
    </submittedName>
</protein>
<dbReference type="Pfam" id="PF01757">
    <property type="entry name" value="Acyl_transf_3"/>
    <property type="match status" value="1"/>
</dbReference>
<dbReference type="InterPro" id="IPR002656">
    <property type="entry name" value="Acyl_transf_3_dom"/>
</dbReference>
<organism evidence="3 4">
    <name type="scientific">Arcicella aurantiaca</name>
    <dbReference type="NCBI Taxonomy" id="591202"/>
    <lineage>
        <taxon>Bacteria</taxon>
        <taxon>Pseudomonadati</taxon>
        <taxon>Bacteroidota</taxon>
        <taxon>Cytophagia</taxon>
        <taxon>Cytophagales</taxon>
        <taxon>Flectobacillaceae</taxon>
        <taxon>Arcicella</taxon>
    </lineage>
</organism>
<proteinExistence type="predicted"/>
<dbReference type="InterPro" id="IPR050879">
    <property type="entry name" value="Acyltransferase_3"/>
</dbReference>
<feature type="transmembrane region" description="Helical" evidence="1">
    <location>
        <begin position="337"/>
        <end position="357"/>
    </location>
</feature>
<name>A0A316EC45_9BACT</name>
<dbReference type="GO" id="GO:0000271">
    <property type="term" value="P:polysaccharide biosynthetic process"/>
    <property type="evidence" value="ECO:0007669"/>
    <property type="project" value="TreeGrafter"/>
</dbReference>
<dbReference type="OrthoDB" id="9796461at2"/>
<evidence type="ECO:0000313" key="4">
    <source>
        <dbReference type="Proteomes" id="UP000245489"/>
    </source>
</evidence>
<sequence length="375" mass="43929">MSSTKNSLFFPNLNGVRFIAAFWVIIHHIEQFKDKFGFANHIFYTRFIRMIGPLSVFLFFVLSGFLITSLLFVEKERTNTIDIKSFYMRRVLRIWPLYFLTVILGLFVLPQIPFLDIPDETASIGIDFTEKIILYVLILPNVVTGVFKHIPYLSQNWSIGVEEQFYYFWPWVIRQTKPKRLLVVMVFFLVTIYIVRSLTVLYMPEVGLWKYLNEFIKSLRLTCMILGAIGAYFTYYHLESKLVKLIFHRYFQIGLYALLLGMLIIGVYLPGVNQEVYAFIFTLILMNLAKNPDNILNLENPVFDYLGKITYGMYMYHTIAVVIGVKISMAYNQSNWVSYPITYVLTIIISAISYEFFEKPFLTLKDKFTTVKSGK</sequence>
<keyword evidence="1" id="KW-0812">Transmembrane</keyword>
<feature type="transmembrane region" description="Helical" evidence="1">
    <location>
        <begin position="250"/>
        <end position="270"/>
    </location>
</feature>
<dbReference type="GO" id="GO:0016747">
    <property type="term" value="F:acyltransferase activity, transferring groups other than amino-acyl groups"/>
    <property type="evidence" value="ECO:0007669"/>
    <property type="project" value="InterPro"/>
</dbReference>
<feature type="transmembrane region" description="Helical" evidence="1">
    <location>
        <begin position="12"/>
        <end position="30"/>
    </location>
</feature>
<dbReference type="PANTHER" id="PTHR23028:SF53">
    <property type="entry name" value="ACYL_TRANSF_3 DOMAIN-CONTAINING PROTEIN"/>
    <property type="match status" value="1"/>
</dbReference>
<dbReference type="AlphaFoldDB" id="A0A316EC45"/>
<gene>
    <name evidence="3" type="ORF">LV89_02133</name>
</gene>
<keyword evidence="1" id="KW-0472">Membrane</keyword>
<feature type="transmembrane region" description="Helical" evidence="1">
    <location>
        <begin position="50"/>
        <end position="73"/>
    </location>
</feature>